<evidence type="ECO:0000313" key="3">
    <source>
        <dbReference type="Proteomes" id="UP001500507"/>
    </source>
</evidence>
<gene>
    <name evidence="2" type="ORF">GCM10009117_08860</name>
</gene>
<dbReference type="Proteomes" id="UP001500507">
    <property type="component" value="Unassembled WGS sequence"/>
</dbReference>
<sequence>MTTHYMIADASTNEKLVEKVQAKINEGWSLQGGVSVTLGGKPIFAQALIKNA</sequence>
<comment type="caution">
    <text evidence="2">The sequence shown here is derived from an EMBL/GenBank/DDBJ whole genome shotgun (WGS) entry which is preliminary data.</text>
</comment>
<reference evidence="2 3" key="1">
    <citation type="journal article" date="2019" name="Int. J. Syst. Evol. Microbiol.">
        <title>The Global Catalogue of Microorganisms (GCM) 10K type strain sequencing project: providing services to taxonomists for standard genome sequencing and annotation.</title>
        <authorList>
            <consortium name="The Broad Institute Genomics Platform"/>
            <consortium name="The Broad Institute Genome Sequencing Center for Infectious Disease"/>
            <person name="Wu L."/>
            <person name="Ma J."/>
        </authorList>
    </citation>
    <scope>NUCLEOTIDE SEQUENCE [LARGE SCALE GENOMIC DNA]</scope>
    <source>
        <strain evidence="2 3">JCM 16082</strain>
    </source>
</reference>
<evidence type="ECO:0000259" key="1">
    <source>
        <dbReference type="Pfam" id="PF08410"/>
    </source>
</evidence>
<dbReference type="InterPro" id="IPR013619">
    <property type="entry name" value="DUF1737"/>
</dbReference>
<accession>A0ABN1MF58</accession>
<dbReference type="EMBL" id="BAAAFG010000005">
    <property type="protein sequence ID" value="GAA0871740.1"/>
    <property type="molecule type" value="Genomic_DNA"/>
</dbReference>
<feature type="domain" description="DUF1737" evidence="1">
    <location>
        <begin position="3"/>
        <end position="51"/>
    </location>
</feature>
<name>A0ABN1MF58_9FLAO</name>
<keyword evidence="3" id="KW-1185">Reference proteome</keyword>
<protein>
    <recommendedName>
        <fullName evidence="1">DUF1737 domain-containing protein</fullName>
    </recommendedName>
</protein>
<evidence type="ECO:0000313" key="2">
    <source>
        <dbReference type="EMBL" id="GAA0871740.1"/>
    </source>
</evidence>
<organism evidence="2 3">
    <name type="scientific">Gangjinia marincola</name>
    <dbReference type="NCBI Taxonomy" id="578463"/>
    <lineage>
        <taxon>Bacteria</taxon>
        <taxon>Pseudomonadati</taxon>
        <taxon>Bacteroidota</taxon>
        <taxon>Flavobacteriia</taxon>
        <taxon>Flavobacteriales</taxon>
        <taxon>Flavobacteriaceae</taxon>
        <taxon>Gangjinia</taxon>
    </lineage>
</organism>
<dbReference type="Pfam" id="PF08410">
    <property type="entry name" value="DUF1737"/>
    <property type="match status" value="1"/>
</dbReference>
<dbReference type="RefSeq" id="WP_343764395.1">
    <property type="nucleotide sequence ID" value="NZ_BAAAFG010000005.1"/>
</dbReference>
<proteinExistence type="predicted"/>